<keyword evidence="1" id="KW-0472">Membrane</keyword>
<evidence type="ECO:0000256" key="1">
    <source>
        <dbReference type="SAM" id="Phobius"/>
    </source>
</evidence>
<dbReference type="Proteomes" id="UP000017081">
    <property type="component" value="Unassembled WGS sequence"/>
</dbReference>
<keyword evidence="3" id="KW-1185">Reference proteome</keyword>
<dbReference type="PANTHER" id="PTHR35813">
    <property type="entry name" value="INNER MEMBRANE PROTEIN YBAN"/>
    <property type="match status" value="1"/>
</dbReference>
<accession>U7VBS6</accession>
<dbReference type="InterPro" id="IPR007401">
    <property type="entry name" value="DUF454"/>
</dbReference>
<proteinExistence type="predicted"/>
<keyword evidence="1" id="KW-1133">Transmembrane helix</keyword>
<feature type="transmembrane region" description="Helical" evidence="1">
    <location>
        <begin position="99"/>
        <end position="118"/>
    </location>
</feature>
<dbReference type="AlphaFoldDB" id="U7VBS6"/>
<evidence type="ECO:0008006" key="4">
    <source>
        <dbReference type="Google" id="ProtNLM"/>
    </source>
</evidence>
<dbReference type="RefSeq" id="WP_023050678.1">
    <property type="nucleotide sequence ID" value="NZ_CP173065.2"/>
</dbReference>
<evidence type="ECO:0000313" key="2">
    <source>
        <dbReference type="EMBL" id="ERT68971.1"/>
    </source>
</evidence>
<dbReference type="PANTHER" id="PTHR35813:SF1">
    <property type="entry name" value="INNER MEMBRANE PROTEIN YBAN"/>
    <property type="match status" value="1"/>
</dbReference>
<dbReference type="STRING" id="1319815.HMPREF0202_01138"/>
<dbReference type="GO" id="GO:0005886">
    <property type="term" value="C:plasma membrane"/>
    <property type="evidence" value="ECO:0007669"/>
    <property type="project" value="TreeGrafter"/>
</dbReference>
<dbReference type="HOGENOM" id="CLU_113299_3_0_0"/>
<dbReference type="eggNOG" id="COG2832">
    <property type="taxonomic scope" value="Bacteria"/>
</dbReference>
<dbReference type="Pfam" id="PF04304">
    <property type="entry name" value="DUF454"/>
    <property type="match status" value="1"/>
</dbReference>
<evidence type="ECO:0000313" key="3">
    <source>
        <dbReference type="Proteomes" id="UP000017081"/>
    </source>
</evidence>
<protein>
    <recommendedName>
        <fullName evidence="4">Inner membrane protein YbaN</fullName>
    </recommendedName>
</protein>
<organism evidence="2 3">
    <name type="scientific">Cetobacterium somerae ATCC BAA-474</name>
    <dbReference type="NCBI Taxonomy" id="1319815"/>
    <lineage>
        <taxon>Bacteria</taxon>
        <taxon>Fusobacteriati</taxon>
        <taxon>Fusobacteriota</taxon>
        <taxon>Fusobacteriia</taxon>
        <taxon>Fusobacteriales</taxon>
        <taxon>Fusobacteriaceae</taxon>
        <taxon>Cetobacterium</taxon>
    </lineage>
</organism>
<feature type="transmembrane region" description="Helical" evidence="1">
    <location>
        <begin position="6"/>
        <end position="39"/>
    </location>
</feature>
<name>U7VBS6_9FUSO</name>
<dbReference type="PIRSF" id="PIRSF016789">
    <property type="entry name" value="DUF454"/>
    <property type="match status" value="1"/>
</dbReference>
<dbReference type="EMBL" id="AXZF01000040">
    <property type="protein sequence ID" value="ERT68971.1"/>
    <property type="molecule type" value="Genomic_DNA"/>
</dbReference>
<comment type="caution">
    <text evidence="2">The sequence shown here is derived from an EMBL/GenBank/DDBJ whole genome shotgun (WGS) entry which is preliminary data.</text>
</comment>
<sequence>MKKKIFTFLGFLFLGFGIIGAFLPIIPTVPFILVAAYFFEKSSEKFYNWLLNNKYFGEHLKDYRVNKGITKKNKIIAILSTIFGMTLGMFFMPFIIGKILLLLILVGVIFHIINVETIKK</sequence>
<gene>
    <name evidence="2" type="ORF">HMPREF0202_01138</name>
</gene>
<reference evidence="2 3" key="1">
    <citation type="submission" date="2013-08" db="EMBL/GenBank/DDBJ databases">
        <authorList>
            <person name="Weinstock G."/>
            <person name="Sodergren E."/>
            <person name="Wylie T."/>
            <person name="Fulton L."/>
            <person name="Fulton R."/>
            <person name="Fronick C."/>
            <person name="O'Laughlin M."/>
            <person name="Godfrey J."/>
            <person name="Miner T."/>
            <person name="Herter B."/>
            <person name="Appelbaum E."/>
            <person name="Cordes M."/>
            <person name="Lek S."/>
            <person name="Wollam A."/>
            <person name="Pepin K.H."/>
            <person name="Palsikar V.B."/>
            <person name="Mitreva M."/>
            <person name="Wilson R.K."/>
        </authorList>
    </citation>
    <scope>NUCLEOTIDE SEQUENCE [LARGE SCALE GENOMIC DNA]</scope>
    <source>
        <strain evidence="2 3">ATCC BAA-474</strain>
    </source>
</reference>
<keyword evidence="1" id="KW-0812">Transmembrane</keyword>